<dbReference type="PANTHER" id="PTHR31302">
    <property type="entry name" value="TRANSMEMBRANE PROTEIN WITH METALLOPHOSPHOESTERASE DOMAIN-RELATED"/>
    <property type="match status" value="1"/>
</dbReference>
<comment type="caution">
    <text evidence="3">The sequence shown here is derived from an EMBL/GenBank/DDBJ whole genome shotgun (WGS) entry which is preliminary data.</text>
</comment>
<accession>G6AFD8</accession>
<dbReference type="STRING" id="857291.HMPREF9138_00742"/>
<dbReference type="AlphaFoldDB" id="G6AFD8"/>
<feature type="transmembrane region" description="Helical" evidence="1">
    <location>
        <begin position="115"/>
        <end position="134"/>
    </location>
</feature>
<proteinExistence type="predicted"/>
<dbReference type="SUPFAM" id="SSF56300">
    <property type="entry name" value="Metallo-dependent phosphatases"/>
    <property type="match status" value="1"/>
</dbReference>
<evidence type="ECO:0000259" key="2">
    <source>
        <dbReference type="Pfam" id="PF00149"/>
    </source>
</evidence>
<dbReference type="InterPro" id="IPR051158">
    <property type="entry name" value="Metallophosphoesterase_sf"/>
</dbReference>
<dbReference type="Pfam" id="PF00149">
    <property type="entry name" value="Metallophos"/>
    <property type="match status" value="1"/>
</dbReference>
<dbReference type="Proteomes" id="UP000004597">
    <property type="component" value="Unassembled WGS sequence"/>
</dbReference>
<dbReference type="Gene3D" id="3.60.21.10">
    <property type="match status" value="1"/>
</dbReference>
<organism evidence="3 4">
    <name type="scientific">Prevotella histicola F0411</name>
    <dbReference type="NCBI Taxonomy" id="857291"/>
    <lineage>
        <taxon>Bacteria</taxon>
        <taxon>Pseudomonadati</taxon>
        <taxon>Bacteroidota</taxon>
        <taxon>Bacteroidia</taxon>
        <taxon>Bacteroidales</taxon>
        <taxon>Prevotellaceae</taxon>
        <taxon>Prevotella</taxon>
    </lineage>
</organism>
<dbReference type="InterPro" id="IPR029052">
    <property type="entry name" value="Metallo-depent_PP-like"/>
</dbReference>
<keyword evidence="1" id="KW-1133">Transmembrane helix</keyword>
<reference evidence="3 4" key="1">
    <citation type="submission" date="2011-10" db="EMBL/GenBank/DDBJ databases">
        <title>The Genome Sequence of Prevotella histicola F0411.</title>
        <authorList>
            <consortium name="The Broad Institute Genome Sequencing Platform"/>
            <person name="Earl A."/>
            <person name="Ward D."/>
            <person name="Feldgarden M."/>
            <person name="Gevers D."/>
            <person name="Izard J."/>
            <person name="Ganesan A."/>
            <person name="Blanton J.M."/>
            <person name="Baranova O.V."/>
            <person name="Tanner A.C."/>
            <person name="Mathney J.M.J."/>
            <person name="Dewhirst F.E."/>
            <person name="Young S.K."/>
            <person name="Zeng Q."/>
            <person name="Gargeya S."/>
            <person name="Fitzgerald M."/>
            <person name="Haas B."/>
            <person name="Abouelleil A."/>
            <person name="Alvarado L."/>
            <person name="Arachchi H.M."/>
            <person name="Berlin A."/>
            <person name="Brown A."/>
            <person name="Chapman S.B."/>
            <person name="Chen Z."/>
            <person name="Dunbar C."/>
            <person name="Freedman E."/>
            <person name="Gearin G."/>
            <person name="Gellesch M."/>
            <person name="Goldberg J."/>
            <person name="Griggs A."/>
            <person name="Gujja S."/>
            <person name="Heiman D."/>
            <person name="Howarth C."/>
            <person name="Larson L."/>
            <person name="Lui A."/>
            <person name="MacDonald P.J.P."/>
            <person name="Montmayeur A."/>
            <person name="Murphy C."/>
            <person name="Neiman D."/>
            <person name="Pearson M."/>
            <person name="Priest M."/>
            <person name="Roberts A."/>
            <person name="Saif S."/>
            <person name="Shea T."/>
            <person name="Shenoy N."/>
            <person name="Sisk P."/>
            <person name="Stolte C."/>
            <person name="Sykes S."/>
            <person name="Wortman J."/>
            <person name="Nusbaum C."/>
            <person name="Birren B."/>
        </authorList>
    </citation>
    <scope>NUCLEOTIDE SEQUENCE [LARGE SCALE GENOMIC DNA]</scope>
    <source>
        <strain evidence="3 4">F0411</strain>
    </source>
</reference>
<gene>
    <name evidence="3" type="ORF">HMPREF9138_00742</name>
</gene>
<dbReference type="GO" id="GO:0016787">
    <property type="term" value="F:hydrolase activity"/>
    <property type="evidence" value="ECO:0007669"/>
    <property type="project" value="InterPro"/>
</dbReference>
<dbReference type="EMBL" id="AFXP01000005">
    <property type="protein sequence ID" value="EHG16615.1"/>
    <property type="molecule type" value="Genomic_DNA"/>
</dbReference>
<feature type="domain" description="Calcineurin-like phosphoesterase" evidence="2">
    <location>
        <begin position="157"/>
        <end position="320"/>
    </location>
</feature>
<keyword evidence="4" id="KW-1185">Reference proteome</keyword>
<dbReference type="PANTHER" id="PTHR31302:SF0">
    <property type="entry name" value="TRANSMEMBRANE PROTEIN WITH METALLOPHOSPHOESTERASE DOMAIN"/>
    <property type="match status" value="1"/>
</dbReference>
<name>G6AFD8_9BACT</name>
<protein>
    <recommendedName>
        <fullName evidence="2">Calcineurin-like phosphoesterase domain-containing protein</fullName>
    </recommendedName>
</protein>
<feature type="transmembrane region" description="Helical" evidence="1">
    <location>
        <begin position="12"/>
        <end position="34"/>
    </location>
</feature>
<keyword evidence="1" id="KW-0472">Membrane</keyword>
<evidence type="ECO:0000313" key="4">
    <source>
        <dbReference type="Proteomes" id="UP000004597"/>
    </source>
</evidence>
<dbReference type="InterPro" id="IPR004843">
    <property type="entry name" value="Calcineurin-like_PHP"/>
</dbReference>
<evidence type="ECO:0000256" key="1">
    <source>
        <dbReference type="SAM" id="Phobius"/>
    </source>
</evidence>
<evidence type="ECO:0000313" key="3">
    <source>
        <dbReference type="EMBL" id="EHG16615.1"/>
    </source>
</evidence>
<dbReference type="PROSITE" id="PS51257">
    <property type="entry name" value="PROKAR_LIPOPROTEIN"/>
    <property type="match status" value="1"/>
</dbReference>
<dbReference type="HOGENOM" id="CLU_025443_0_0_10"/>
<dbReference type="PATRIC" id="fig|857291.3.peg.727"/>
<dbReference type="CDD" id="cd07385">
    <property type="entry name" value="MPP_YkuE_C"/>
    <property type="match status" value="1"/>
</dbReference>
<feature type="transmembrane region" description="Helical" evidence="1">
    <location>
        <begin position="46"/>
        <end position="65"/>
    </location>
</feature>
<feature type="transmembrane region" description="Helical" evidence="1">
    <location>
        <begin position="86"/>
        <end position="103"/>
    </location>
</feature>
<keyword evidence="1" id="KW-0812">Transmembrane</keyword>
<sequence length="375" mass="42675">MVKLKYNGRSMNVTMIIIFALILLVSCGYIGWHIWQLLPLSNVGKWTVTGVMFLCFLSLFTNFFIDKLPMSVATILYEVGNSSLFIGLYLIILFLILDLGRVVHLVSADFLRNSWVGTTSVLVIIVGLFVYGYLNYLHKERVPLILNSAKMMHKRHRIVMLTDLHLGYHNRVDEFRKWINKVNAEQPEVILIAGDIIDGSIRALLGQNMAAEFKRLKAPVYACLGNHEYYSGEPRAKQFYKEAGIHLLIDNHALIPLSDGDTLLVVGRDDRTNKRRATLATLMQKAPKGYYTILMDHQPYHLEEAQQSGIDFQLSGHTHYGQVWPVSWIENVIYEDAFGPLKKGNTQYYVSSGIGIWGGKFRIGTRSEYIVADIE</sequence>